<organism evidence="2 3">
    <name type="scientific">Microcella pacifica</name>
    <dbReference type="NCBI Taxonomy" id="2591847"/>
    <lineage>
        <taxon>Bacteria</taxon>
        <taxon>Bacillati</taxon>
        <taxon>Actinomycetota</taxon>
        <taxon>Actinomycetes</taxon>
        <taxon>Micrococcales</taxon>
        <taxon>Microbacteriaceae</taxon>
        <taxon>Microcella</taxon>
    </lineage>
</organism>
<dbReference type="EMBL" id="VIKT02000012">
    <property type="protein sequence ID" value="NHF63257.1"/>
    <property type="molecule type" value="Genomic_DNA"/>
</dbReference>
<gene>
    <name evidence="2" type="ORF">FK219_008395</name>
</gene>
<keyword evidence="1" id="KW-0472">Membrane</keyword>
<proteinExistence type="predicted"/>
<accession>A0A9E5MF52</accession>
<keyword evidence="1" id="KW-0812">Transmembrane</keyword>
<protein>
    <submittedName>
        <fullName evidence="2">Uncharacterized protein</fullName>
    </submittedName>
</protein>
<dbReference type="RefSeq" id="WP_165638082.1">
    <property type="nucleotide sequence ID" value="NZ_VIKT02000012.1"/>
</dbReference>
<evidence type="ECO:0000256" key="1">
    <source>
        <dbReference type="SAM" id="Phobius"/>
    </source>
</evidence>
<dbReference type="Proteomes" id="UP000818266">
    <property type="component" value="Unassembled WGS sequence"/>
</dbReference>
<comment type="caution">
    <text evidence="2">The sequence shown here is derived from an EMBL/GenBank/DDBJ whole genome shotgun (WGS) entry which is preliminary data.</text>
</comment>
<keyword evidence="1" id="KW-1133">Transmembrane helix</keyword>
<evidence type="ECO:0000313" key="3">
    <source>
        <dbReference type="Proteomes" id="UP000818266"/>
    </source>
</evidence>
<sequence length="56" mass="5626">MSSDKNGRTSIHPSLKPARPHRGILAVFVAGVSLQAAGVPALAVVLLGSSGYDALA</sequence>
<dbReference type="AlphaFoldDB" id="A0A9E5MF52"/>
<reference evidence="2 3" key="2">
    <citation type="submission" date="2020-03" db="EMBL/GenBank/DDBJ databases">
        <title>Chryseoglobus sp. isolated from a deep-sea seamount.</title>
        <authorList>
            <person name="Zhang D.-C."/>
        </authorList>
    </citation>
    <scope>NUCLEOTIDE SEQUENCE [LARGE SCALE GENOMIC DNA]</scope>
    <source>
        <strain evidence="2 3">KN1116</strain>
    </source>
</reference>
<feature type="transmembrane region" description="Helical" evidence="1">
    <location>
        <begin position="24"/>
        <end position="47"/>
    </location>
</feature>
<evidence type="ECO:0000313" key="2">
    <source>
        <dbReference type="EMBL" id="NHF63257.1"/>
    </source>
</evidence>
<keyword evidence="3" id="KW-1185">Reference proteome</keyword>
<name>A0A9E5MF52_9MICO</name>
<reference evidence="2 3" key="1">
    <citation type="submission" date="2019-06" db="EMBL/GenBank/DDBJ databases">
        <authorList>
            <person name="De-Chao Zhang Q."/>
        </authorList>
    </citation>
    <scope>NUCLEOTIDE SEQUENCE [LARGE SCALE GENOMIC DNA]</scope>
    <source>
        <strain evidence="2 3">KN1116</strain>
    </source>
</reference>